<organism evidence="1 2">
    <name type="scientific">Rhabditophanes sp. KR3021</name>
    <dbReference type="NCBI Taxonomy" id="114890"/>
    <lineage>
        <taxon>Eukaryota</taxon>
        <taxon>Metazoa</taxon>
        <taxon>Ecdysozoa</taxon>
        <taxon>Nematoda</taxon>
        <taxon>Chromadorea</taxon>
        <taxon>Rhabditida</taxon>
        <taxon>Tylenchina</taxon>
        <taxon>Panagrolaimomorpha</taxon>
        <taxon>Strongyloidoidea</taxon>
        <taxon>Alloionematidae</taxon>
        <taxon>Rhabditophanes</taxon>
    </lineage>
</organism>
<name>A0AC35U7E3_9BILA</name>
<dbReference type="WBParaSite" id="RSKR_0000823600.1">
    <property type="protein sequence ID" value="RSKR_0000823600.1"/>
    <property type="gene ID" value="RSKR_0000823600"/>
</dbReference>
<proteinExistence type="predicted"/>
<evidence type="ECO:0000313" key="1">
    <source>
        <dbReference type="Proteomes" id="UP000095286"/>
    </source>
</evidence>
<reference evidence="2" key="1">
    <citation type="submission" date="2016-11" db="UniProtKB">
        <authorList>
            <consortium name="WormBaseParasite"/>
        </authorList>
    </citation>
    <scope>IDENTIFICATION</scope>
    <source>
        <strain evidence="2">KR3021</strain>
    </source>
</reference>
<protein>
    <submittedName>
        <fullName evidence="2">SANT domain-containing protein</fullName>
    </submittedName>
</protein>
<accession>A0AC35U7E3</accession>
<evidence type="ECO:0000313" key="2">
    <source>
        <dbReference type="WBParaSite" id="RSKR_0000823600.1"/>
    </source>
</evidence>
<dbReference type="Proteomes" id="UP000095286">
    <property type="component" value="Unplaced"/>
</dbReference>
<sequence>MNPTASFSSGTSSASSTNAKRINSNLEATNLDSSTNFNDEYSLFDDESDYIEAEEIAKNSPTREVNSDRPGRRKQIFDFGSNKERYLSRPSENVSMEEDEDHISILDPKSYLREGQAVQPAPQRNEVFGNLTKLFPKQMTLNPLGRISTGGATTSSPVQQTLIKTNRYSKPSSTVNYLREQALASIASNEAAVAAKSKTKHPRPITKTNIIQTYVTTSSYKPIQHSTNESYMGKSKSSMDHPPTLIDQSNVHDNSAANETLKLVDETVTKTAHTSSSYETYPSTSSRIPSKSEDFKIQVIKPRPSEGVQGEGDNLALWRKINVIPTINEAPLVPKEVSRSHYELVDSLKFNAVGPNSRNPLPKQDSSWQKKVVYIKPNEKVQNPTKVGAPSQGTRPQLMSNGQNMLARKVFNVQGRPVRQIHNQGRSYNLARDANGIPRQNVQFKSAPMLLPVKKVNHDTGTSSRVVYSNLNSKVPIARAMPKWVPVRKKSDANNRNVVDPKRSILTQKDNNDSSAISPFIEEEISILPAVRKPSEISLKARALLDSKIEFDSRYTDVSSKLDNKENKNGIAYDILWRMKDCADLNKFTNGEDCNGKYEISEAFAESIGNHCTFKIIKELKKPIRSISVYNLEGPKLDKKKLNKLRLQRSKSVEIGKKLDKISMIPVSRLERRGITVSKVAFKASNKLKLNKFMMTMPSLSPKKPQPTMLEAAEAVTRKSSTGSKSSMSDFGDGITVTEIDNPPPVIQRQKPTNPAFFQSPYKQFPRPNVRMVEHMQRKMFPNANIARFKSHQQEKKHNNWIVDEKIDKVGTRTVRTIYTRHNQSAVQKTTQGRDLSIDEIPKDVLEIAKFYKFDISKMNWNQGEVERMREYGRKMTSCYKYLVVNKEDQEMHLEEEIRYENEGKNLNFSKLEFLESPPRYDTSAPVIQTIRGQILKRGRGRPRKAECEKTVLEEEIILRSEEMYKDLSEMDESTFLSTEEIMYERKSGLFSHNADLFEDDKLNETSIVSISNEVEGMNKRPFSPEPEYFRRSVSNEYGPSGSQQHHRNDAYNTSAYGEFPGIKEENTPYSRSNQQYAIHDNNTVSMRDNYIKSDNNGFHKNRGDSFINHGQCHPHGVKYLTLKDMEVNEYDKITKTEQSIYGPRPNTYTRFIEANRDMFLSDYSLRHVFDEFGSVRETPYTGDLNLPLQNQLINFPNYGMDSPLDDYDDRYYDPEFDASGNPCFNREDSFDEKSFSGESDDLDDSGESSTGMASPFPRLISSAYKESSSQPQKQRKPRVGKPRGPYMTKKRRLEALRAAQGMGNSGDDSSKNKRPVGRPKGSTKRKFDDKGGSMEPLDPATISINDPISPEPKGRSAKRKRSNGLEKSREYSYY</sequence>